<protein>
    <submittedName>
        <fullName evidence="11">Amino acid ABC transporter permease</fullName>
    </submittedName>
</protein>
<dbReference type="Pfam" id="PF00528">
    <property type="entry name" value="BPD_transp_1"/>
    <property type="match status" value="1"/>
</dbReference>
<keyword evidence="5 9" id="KW-0812">Transmembrane</keyword>
<feature type="domain" description="ABC transmembrane type-1" evidence="10">
    <location>
        <begin position="21"/>
        <end position="210"/>
    </location>
</feature>
<dbReference type="RefSeq" id="WP_177063217.1">
    <property type="nucleotide sequence ID" value="NZ_JACAPS010000055.1"/>
</dbReference>
<dbReference type="EMBL" id="JACAQD010000035">
    <property type="protein sequence ID" value="NWC35707.1"/>
    <property type="molecule type" value="Genomic_DNA"/>
</dbReference>
<evidence type="ECO:0000256" key="1">
    <source>
        <dbReference type="ARBA" id="ARBA00004429"/>
    </source>
</evidence>
<dbReference type="Gene3D" id="1.10.3720.10">
    <property type="entry name" value="MetI-like"/>
    <property type="match status" value="1"/>
</dbReference>
<accession>A0A7Y8CLT7</accession>
<name>A0A7Y8CLT7_9PSED</name>
<dbReference type="GO" id="GO:0006865">
    <property type="term" value="P:amino acid transport"/>
    <property type="evidence" value="ECO:0007669"/>
    <property type="project" value="UniProtKB-KW"/>
</dbReference>
<dbReference type="AlphaFoldDB" id="A0A7Y8CLT7"/>
<keyword evidence="4" id="KW-1003">Cell membrane</keyword>
<feature type="transmembrane region" description="Helical" evidence="9">
    <location>
        <begin position="122"/>
        <end position="141"/>
    </location>
</feature>
<dbReference type="PANTHER" id="PTHR30614:SF0">
    <property type="entry name" value="L-CYSTINE TRANSPORT SYSTEM PERMEASE PROTEIN TCYL"/>
    <property type="match status" value="1"/>
</dbReference>
<reference evidence="11 12" key="1">
    <citation type="submission" date="2020-04" db="EMBL/GenBank/DDBJ databases">
        <title>Molecular characterization of pseudomonads from Agaricus bisporus reveal novel blotch 2 pathogens in Western Europe.</title>
        <authorList>
            <person name="Taparia T."/>
            <person name="Krijger M."/>
            <person name="Haynes E."/>
            <person name="Elpinstone J.G."/>
            <person name="Noble R."/>
            <person name="Van Der Wolf J."/>
        </authorList>
    </citation>
    <scope>NUCLEOTIDE SEQUENCE [LARGE SCALE GENOMIC DNA]</scope>
    <source>
        <strain evidence="11 12">IPO3737</strain>
    </source>
</reference>
<comment type="similarity">
    <text evidence="2">Belongs to the binding-protein-dependent transport system permease family. HisMQ subfamily.</text>
</comment>
<dbReference type="GO" id="GO:0043190">
    <property type="term" value="C:ATP-binding cassette (ABC) transporter complex"/>
    <property type="evidence" value="ECO:0007669"/>
    <property type="project" value="InterPro"/>
</dbReference>
<dbReference type="PROSITE" id="PS50928">
    <property type="entry name" value="ABC_TM1"/>
    <property type="match status" value="1"/>
</dbReference>
<feature type="transmembrane region" description="Helical" evidence="9">
    <location>
        <begin position="20"/>
        <end position="45"/>
    </location>
</feature>
<sequence length="223" mass="24475">MTYTFDFSILWKFFPVIGSGLLITLQVALAAILVGAVVGFFLAYIRTYSSFVLAAMATAVVEFLRGVPVLIQLFWVFFCFPVLFGIETSPFFSAFFALMMYMAAICSESFRSAFATIEKEQWDASVALGIPGRIMMLYVILPQSLLRAAPTLLSNAVSVFKESAIVSAVGMVDMMFVGRNVSSATGHPIEVLTLIAVIYFVIAFPLTQAVSIVEGRVLQRLKL</sequence>
<feature type="transmembrane region" description="Helical" evidence="9">
    <location>
        <begin position="66"/>
        <end position="86"/>
    </location>
</feature>
<evidence type="ECO:0000259" key="10">
    <source>
        <dbReference type="PROSITE" id="PS50928"/>
    </source>
</evidence>
<evidence type="ECO:0000256" key="6">
    <source>
        <dbReference type="ARBA" id="ARBA00022970"/>
    </source>
</evidence>
<dbReference type="SUPFAM" id="SSF161098">
    <property type="entry name" value="MetI-like"/>
    <property type="match status" value="1"/>
</dbReference>
<evidence type="ECO:0000256" key="5">
    <source>
        <dbReference type="ARBA" id="ARBA00022692"/>
    </source>
</evidence>
<dbReference type="PANTHER" id="PTHR30614">
    <property type="entry name" value="MEMBRANE COMPONENT OF AMINO ACID ABC TRANSPORTER"/>
    <property type="match status" value="1"/>
</dbReference>
<dbReference type="InterPro" id="IPR000515">
    <property type="entry name" value="MetI-like"/>
</dbReference>
<feature type="transmembrane region" description="Helical" evidence="9">
    <location>
        <begin position="92"/>
        <end position="110"/>
    </location>
</feature>
<evidence type="ECO:0000256" key="9">
    <source>
        <dbReference type="RuleBase" id="RU363032"/>
    </source>
</evidence>
<dbReference type="GO" id="GO:0022857">
    <property type="term" value="F:transmembrane transporter activity"/>
    <property type="evidence" value="ECO:0007669"/>
    <property type="project" value="InterPro"/>
</dbReference>
<dbReference type="InterPro" id="IPR035906">
    <property type="entry name" value="MetI-like_sf"/>
</dbReference>
<keyword evidence="6" id="KW-0029">Amino-acid transport</keyword>
<organism evidence="11 12">
    <name type="scientific">Pseudomonas gingeri</name>
    <dbReference type="NCBI Taxonomy" id="117681"/>
    <lineage>
        <taxon>Bacteria</taxon>
        <taxon>Pseudomonadati</taxon>
        <taxon>Pseudomonadota</taxon>
        <taxon>Gammaproteobacteria</taxon>
        <taxon>Pseudomonadales</taxon>
        <taxon>Pseudomonadaceae</taxon>
        <taxon>Pseudomonas</taxon>
    </lineage>
</organism>
<evidence type="ECO:0000256" key="8">
    <source>
        <dbReference type="ARBA" id="ARBA00023136"/>
    </source>
</evidence>
<comment type="subcellular location">
    <subcellularLocation>
        <location evidence="1">Cell inner membrane</location>
        <topology evidence="1">Multi-pass membrane protein</topology>
    </subcellularLocation>
    <subcellularLocation>
        <location evidence="9">Cell membrane</location>
        <topology evidence="9">Multi-pass membrane protein</topology>
    </subcellularLocation>
</comment>
<evidence type="ECO:0000256" key="2">
    <source>
        <dbReference type="ARBA" id="ARBA00010072"/>
    </source>
</evidence>
<evidence type="ECO:0000313" key="11">
    <source>
        <dbReference type="EMBL" id="NWC35707.1"/>
    </source>
</evidence>
<dbReference type="InterPro" id="IPR010065">
    <property type="entry name" value="AA_ABC_transptr_permease_3TM"/>
</dbReference>
<dbReference type="NCBIfam" id="TIGR01726">
    <property type="entry name" value="HEQRo_perm_3TM"/>
    <property type="match status" value="1"/>
</dbReference>
<dbReference type="InterPro" id="IPR043429">
    <property type="entry name" value="ArtM/GltK/GlnP/TcyL/YhdX-like"/>
</dbReference>
<keyword evidence="8 9" id="KW-0472">Membrane</keyword>
<keyword evidence="7 9" id="KW-1133">Transmembrane helix</keyword>
<gene>
    <name evidence="11" type="ORF">HX876_25375</name>
</gene>
<dbReference type="Proteomes" id="UP000520592">
    <property type="component" value="Unassembled WGS sequence"/>
</dbReference>
<evidence type="ECO:0000256" key="4">
    <source>
        <dbReference type="ARBA" id="ARBA00022475"/>
    </source>
</evidence>
<keyword evidence="3 9" id="KW-0813">Transport</keyword>
<dbReference type="CDD" id="cd06261">
    <property type="entry name" value="TM_PBP2"/>
    <property type="match status" value="1"/>
</dbReference>
<evidence type="ECO:0000313" key="12">
    <source>
        <dbReference type="Proteomes" id="UP000520592"/>
    </source>
</evidence>
<evidence type="ECO:0000256" key="3">
    <source>
        <dbReference type="ARBA" id="ARBA00022448"/>
    </source>
</evidence>
<comment type="caution">
    <text evidence="11">The sequence shown here is derived from an EMBL/GenBank/DDBJ whole genome shotgun (WGS) entry which is preliminary data.</text>
</comment>
<feature type="transmembrane region" description="Helical" evidence="9">
    <location>
        <begin position="191"/>
        <end position="213"/>
    </location>
</feature>
<evidence type="ECO:0000256" key="7">
    <source>
        <dbReference type="ARBA" id="ARBA00022989"/>
    </source>
</evidence>
<proteinExistence type="inferred from homology"/>